<gene>
    <name evidence="1" type="ORF">HPULCUR_000803</name>
</gene>
<dbReference type="EMBL" id="BAABUJ010000004">
    <property type="protein sequence ID" value="GAA5795445.1"/>
    <property type="molecule type" value="Genomic_DNA"/>
</dbReference>
<sequence length="240" mass="27571">MDYPLPTFVLCDLFLSVKSGAFLILPLNTGDNKIAHIQFLSETGRLFRSLNLHDFCGVPDINGEASKSIDRLFDILQLCPLLEECTISRALSILASRRKSKYPSLKKLSILGVEHSKSLGFLNSLSLNLPNLCEFSLGFVFYCNRSTNPVVIDMPHSSLDLLTWYEHRSLNYNGDEKTYIKLKTERELRYYSCNRDALLPVNDSRYLLATQNARFDINCKDLKEVKILDEYHGDHYSWIF</sequence>
<proteinExistence type="predicted"/>
<name>A0ABP9XM57_9FUNG</name>
<accession>A0ABP9XM57</accession>
<reference evidence="1 2" key="1">
    <citation type="submission" date="2024-04" db="EMBL/GenBank/DDBJ databases">
        <title>genome sequences of Mucor flavus KT1a and Helicostylum pulchrum KT1b strains isolation_sourced from the surface of a dry-aged beef.</title>
        <authorList>
            <person name="Toyotome T."/>
            <person name="Hosono M."/>
            <person name="Torimaru M."/>
            <person name="Fukuda K."/>
            <person name="Mikami N."/>
        </authorList>
    </citation>
    <scope>NUCLEOTIDE SEQUENCE [LARGE SCALE GENOMIC DNA]</scope>
    <source>
        <strain evidence="1 2">KT1b</strain>
    </source>
</reference>
<protein>
    <submittedName>
        <fullName evidence="1">Uncharacterized protein</fullName>
    </submittedName>
</protein>
<evidence type="ECO:0000313" key="2">
    <source>
        <dbReference type="Proteomes" id="UP001476247"/>
    </source>
</evidence>
<comment type="caution">
    <text evidence="1">The sequence shown here is derived from an EMBL/GenBank/DDBJ whole genome shotgun (WGS) entry which is preliminary data.</text>
</comment>
<organism evidence="1 2">
    <name type="scientific">Helicostylum pulchrum</name>
    <dbReference type="NCBI Taxonomy" id="562976"/>
    <lineage>
        <taxon>Eukaryota</taxon>
        <taxon>Fungi</taxon>
        <taxon>Fungi incertae sedis</taxon>
        <taxon>Mucoromycota</taxon>
        <taxon>Mucoromycotina</taxon>
        <taxon>Mucoromycetes</taxon>
        <taxon>Mucorales</taxon>
        <taxon>Mucorineae</taxon>
        <taxon>Mucoraceae</taxon>
        <taxon>Helicostylum</taxon>
    </lineage>
</organism>
<keyword evidence="2" id="KW-1185">Reference proteome</keyword>
<dbReference type="Proteomes" id="UP001476247">
    <property type="component" value="Unassembled WGS sequence"/>
</dbReference>
<evidence type="ECO:0000313" key="1">
    <source>
        <dbReference type="EMBL" id="GAA5795445.1"/>
    </source>
</evidence>